<keyword evidence="2" id="KW-1185">Reference proteome</keyword>
<dbReference type="AlphaFoldDB" id="A0A0N0RYB4"/>
<organism evidence="1 2">
    <name type="scientific">Penicillium nordicum</name>
    <dbReference type="NCBI Taxonomy" id="229535"/>
    <lineage>
        <taxon>Eukaryota</taxon>
        <taxon>Fungi</taxon>
        <taxon>Dikarya</taxon>
        <taxon>Ascomycota</taxon>
        <taxon>Pezizomycotina</taxon>
        <taxon>Eurotiomycetes</taxon>
        <taxon>Eurotiomycetidae</taxon>
        <taxon>Eurotiales</taxon>
        <taxon>Aspergillaceae</taxon>
        <taxon>Penicillium</taxon>
    </lineage>
</organism>
<evidence type="ECO:0000313" key="2">
    <source>
        <dbReference type="Proteomes" id="UP000037696"/>
    </source>
</evidence>
<proteinExistence type="predicted"/>
<comment type="caution">
    <text evidence="1">The sequence shown here is derived from an EMBL/GenBank/DDBJ whole genome shotgun (WGS) entry which is preliminary data.</text>
</comment>
<dbReference type="OrthoDB" id="68575at2759"/>
<accession>A0A0N0RYB4</accession>
<dbReference type="EMBL" id="LHQQ01000151">
    <property type="protein sequence ID" value="KOS40803.1"/>
    <property type="molecule type" value="Genomic_DNA"/>
</dbReference>
<dbReference type="Proteomes" id="UP000037696">
    <property type="component" value="Unassembled WGS sequence"/>
</dbReference>
<name>A0A0N0RYB4_9EURO</name>
<reference evidence="1 2" key="1">
    <citation type="submission" date="2015-08" db="EMBL/GenBank/DDBJ databases">
        <title>Genome sequencing of Penicillium nordicum.</title>
        <authorList>
            <person name="Nguyen H.D."/>
            <person name="Seifert K.A."/>
        </authorList>
    </citation>
    <scope>NUCLEOTIDE SEQUENCE [LARGE SCALE GENOMIC DNA]</scope>
    <source>
        <strain evidence="1 2">DAOMC 185683</strain>
    </source>
</reference>
<protein>
    <submittedName>
        <fullName evidence="1">Uncharacterized protein</fullName>
    </submittedName>
</protein>
<gene>
    <name evidence="1" type="ORF">ACN38_g8351</name>
</gene>
<sequence length="145" mass="16016">MLIAIPPTVPNPTPFKLDKKELSVLSKTTYMQAYAGGVVSSNLPLNTTIINTASGNWFDLPDLSLLQWYKSMDSPDRYHKAMMFGNETLNSNGSKALVEQSYRQLIGAGSLPEATNKGLEWLHFAYHGSINIRASVEDLKAGFIH</sequence>
<evidence type="ECO:0000313" key="1">
    <source>
        <dbReference type="EMBL" id="KOS40803.1"/>
    </source>
</evidence>